<sequence length="41" mass="4759">MRHIGNQHITITKPLISFQRMLKQGLLIENLQKLFWIGLAG</sequence>
<keyword evidence="2" id="KW-1185">Reference proteome</keyword>
<proteinExistence type="predicted"/>
<comment type="caution">
    <text evidence="1">The sequence shown here is derived from an EMBL/GenBank/DDBJ whole genome shotgun (WGS) entry which is preliminary data.</text>
</comment>
<reference evidence="1 2" key="2">
    <citation type="journal article" date="2016" name="Genome Announc.">
        <title>Draft Genome Sequence of Zhouia amylolytica AD3, Isolated from Tidal Flat Sediment.</title>
        <authorList>
            <person name="Jia B."/>
            <person name="Jin H.M."/>
            <person name="Lee H.J."/>
            <person name="Jeon C.O."/>
        </authorList>
    </citation>
    <scope>NUCLEOTIDE SEQUENCE [LARGE SCALE GENOMIC DNA]</scope>
    <source>
        <strain evidence="1 2">AD3</strain>
    </source>
</reference>
<evidence type="ECO:0000313" key="1">
    <source>
        <dbReference type="EMBL" id="ETN95810.1"/>
    </source>
</evidence>
<organism evidence="1 2">
    <name type="scientific">Zhouia amylolytica AD3</name>
    <dbReference type="NCBI Taxonomy" id="1286632"/>
    <lineage>
        <taxon>Bacteria</taxon>
        <taxon>Pseudomonadati</taxon>
        <taxon>Bacteroidota</taxon>
        <taxon>Flavobacteriia</taxon>
        <taxon>Flavobacteriales</taxon>
        <taxon>Flavobacteriaceae</taxon>
        <taxon>Zhouia</taxon>
    </lineage>
</organism>
<gene>
    <name evidence="1" type="ORF">P278_15320</name>
</gene>
<evidence type="ECO:0000313" key="2">
    <source>
        <dbReference type="Proteomes" id="UP000018850"/>
    </source>
</evidence>
<protein>
    <submittedName>
        <fullName evidence="1">Uncharacterized protein</fullName>
    </submittedName>
</protein>
<accession>W2UNT8</accession>
<dbReference type="EMBL" id="AYXY01000019">
    <property type="protein sequence ID" value="ETN95810.1"/>
    <property type="molecule type" value="Genomic_DNA"/>
</dbReference>
<reference evidence="2" key="1">
    <citation type="submission" date="2013-11" db="EMBL/GenBank/DDBJ databases">
        <title>Draft genome sequence from a member of Zhouia, isolated tidal flat.</title>
        <authorList>
            <person name="Jin H."/>
            <person name="Jeon C.O."/>
        </authorList>
    </citation>
    <scope>NUCLEOTIDE SEQUENCE [LARGE SCALE GENOMIC DNA]</scope>
    <source>
        <strain evidence="2">AD3</strain>
    </source>
</reference>
<dbReference type="Proteomes" id="UP000018850">
    <property type="component" value="Unassembled WGS sequence"/>
</dbReference>
<name>W2UNT8_9FLAO</name>
<dbReference type="AlphaFoldDB" id="W2UNT8"/>